<dbReference type="Proteomes" id="UP000019376">
    <property type="component" value="Unassembled WGS sequence"/>
</dbReference>
<evidence type="ECO:0000313" key="2">
    <source>
        <dbReference type="Proteomes" id="UP000019376"/>
    </source>
</evidence>
<organism evidence="1 2">
    <name type="scientific">Penicillium oxalicum (strain 114-2 / CGMCC 5302)</name>
    <name type="common">Penicillium decumbens</name>
    <dbReference type="NCBI Taxonomy" id="933388"/>
    <lineage>
        <taxon>Eukaryota</taxon>
        <taxon>Fungi</taxon>
        <taxon>Dikarya</taxon>
        <taxon>Ascomycota</taxon>
        <taxon>Pezizomycotina</taxon>
        <taxon>Eurotiomycetes</taxon>
        <taxon>Eurotiomycetidae</taxon>
        <taxon>Eurotiales</taxon>
        <taxon>Aspergillaceae</taxon>
        <taxon>Penicillium</taxon>
    </lineage>
</organism>
<gene>
    <name evidence="1" type="ORF">PDE_03598</name>
</gene>
<reference evidence="1 2" key="1">
    <citation type="journal article" date="2013" name="PLoS ONE">
        <title>Genomic and secretomic analyses reveal unique features of the lignocellulolytic enzyme system of Penicillium decumbens.</title>
        <authorList>
            <person name="Liu G."/>
            <person name="Zhang L."/>
            <person name="Wei X."/>
            <person name="Zou G."/>
            <person name="Qin Y."/>
            <person name="Ma L."/>
            <person name="Li J."/>
            <person name="Zheng H."/>
            <person name="Wang S."/>
            <person name="Wang C."/>
            <person name="Xun L."/>
            <person name="Zhao G.-P."/>
            <person name="Zhou Z."/>
            <person name="Qu Y."/>
        </authorList>
    </citation>
    <scope>NUCLEOTIDE SEQUENCE [LARGE SCALE GENOMIC DNA]</scope>
    <source>
        <strain evidence="2">114-2 / CGMCC 5302</strain>
    </source>
</reference>
<dbReference type="HOGENOM" id="CLU_1355044_0_0_1"/>
<dbReference type="EMBL" id="KB644411">
    <property type="protein sequence ID" value="EPS28652.1"/>
    <property type="molecule type" value="Genomic_DNA"/>
</dbReference>
<dbReference type="AlphaFoldDB" id="S8B2J7"/>
<sequence>MDDCMRPSGRWEECEKEGTAPIDGHRHQHITARCWLEAEEEKRVCLLSLSLPPSVPRAMCSCLETRLQQVTSTDAGGFDGRWSAGGRAILQGGSVVEEWVTDSELRGVSTSMDIWEVEWRAGGPTQSPPRGRRLARMALAFVAWLERGGDEELQLQVTLCILVLRPAACESTAEILGTAGSIGTDRSRLTILRESVSQPTSS</sequence>
<accession>S8B2J7</accession>
<evidence type="ECO:0000313" key="1">
    <source>
        <dbReference type="EMBL" id="EPS28652.1"/>
    </source>
</evidence>
<protein>
    <submittedName>
        <fullName evidence="1">Uncharacterized protein</fullName>
    </submittedName>
</protein>
<name>S8B2J7_PENO1</name>
<proteinExistence type="predicted"/>
<keyword evidence="2" id="KW-1185">Reference proteome</keyword>